<feature type="non-terminal residue" evidence="3">
    <location>
        <position position="1"/>
    </location>
</feature>
<dbReference type="GO" id="GO:0005509">
    <property type="term" value="F:calcium ion binding"/>
    <property type="evidence" value="ECO:0007669"/>
    <property type="project" value="InterPro"/>
</dbReference>
<evidence type="ECO:0000259" key="2">
    <source>
        <dbReference type="PROSITE" id="PS50222"/>
    </source>
</evidence>
<name>A0AA88Y3J8_PINIB</name>
<evidence type="ECO:0000313" key="4">
    <source>
        <dbReference type="Proteomes" id="UP001186944"/>
    </source>
</evidence>
<sequence length="118" mass="13794">GNPGLPDSPIAHKVFAAAERNRTQDGYLTHDEMNDIFKTFDNNNDGLVDEQEFIYVWKDRHLGELSHAVTLFHHADTDRDDFISKTPDLERVFYYFDRDQDGRVSEQEFVLIWVSLSM</sequence>
<dbReference type="SUPFAM" id="SSF47473">
    <property type="entry name" value="EF-hand"/>
    <property type="match status" value="1"/>
</dbReference>
<evidence type="ECO:0000256" key="1">
    <source>
        <dbReference type="ARBA" id="ARBA00022837"/>
    </source>
</evidence>
<dbReference type="EMBL" id="VSWD01000011">
    <property type="protein sequence ID" value="KAK3088638.1"/>
    <property type="molecule type" value="Genomic_DNA"/>
</dbReference>
<feature type="domain" description="EF-hand" evidence="2">
    <location>
        <begin position="84"/>
        <end position="118"/>
    </location>
</feature>
<dbReference type="SMART" id="SM00054">
    <property type="entry name" value="EFh"/>
    <property type="match status" value="2"/>
</dbReference>
<proteinExistence type="predicted"/>
<evidence type="ECO:0000313" key="3">
    <source>
        <dbReference type="EMBL" id="KAK3088638.1"/>
    </source>
</evidence>
<dbReference type="InterPro" id="IPR002048">
    <property type="entry name" value="EF_hand_dom"/>
</dbReference>
<accession>A0AA88Y3J8</accession>
<gene>
    <name evidence="3" type="ORF">FSP39_021691</name>
</gene>
<dbReference type="PROSITE" id="PS00018">
    <property type="entry name" value="EF_HAND_1"/>
    <property type="match status" value="2"/>
</dbReference>
<dbReference type="AlphaFoldDB" id="A0AA88Y3J8"/>
<keyword evidence="1" id="KW-0106">Calcium</keyword>
<keyword evidence="4" id="KW-1185">Reference proteome</keyword>
<dbReference type="InterPro" id="IPR011992">
    <property type="entry name" value="EF-hand-dom_pair"/>
</dbReference>
<dbReference type="Pfam" id="PF00036">
    <property type="entry name" value="EF-hand_1"/>
    <property type="match status" value="1"/>
</dbReference>
<dbReference type="InterPro" id="IPR018247">
    <property type="entry name" value="EF_Hand_1_Ca_BS"/>
</dbReference>
<dbReference type="Proteomes" id="UP001186944">
    <property type="component" value="Unassembled WGS sequence"/>
</dbReference>
<dbReference type="Pfam" id="PF13202">
    <property type="entry name" value="EF-hand_5"/>
    <property type="match status" value="1"/>
</dbReference>
<comment type="caution">
    <text evidence="3">The sequence shown here is derived from an EMBL/GenBank/DDBJ whole genome shotgun (WGS) entry which is preliminary data.</text>
</comment>
<reference evidence="3" key="1">
    <citation type="submission" date="2019-08" db="EMBL/GenBank/DDBJ databases">
        <title>The improved chromosome-level genome for the pearl oyster Pinctada fucata martensii using PacBio sequencing and Hi-C.</title>
        <authorList>
            <person name="Zheng Z."/>
        </authorList>
    </citation>
    <scope>NUCLEOTIDE SEQUENCE</scope>
    <source>
        <strain evidence="3">ZZ-2019</strain>
        <tissue evidence="3">Adductor muscle</tissue>
    </source>
</reference>
<protein>
    <recommendedName>
        <fullName evidence="2">EF-hand domain-containing protein</fullName>
    </recommendedName>
</protein>
<organism evidence="3 4">
    <name type="scientific">Pinctada imbricata</name>
    <name type="common">Atlantic pearl-oyster</name>
    <name type="synonym">Pinctada martensii</name>
    <dbReference type="NCBI Taxonomy" id="66713"/>
    <lineage>
        <taxon>Eukaryota</taxon>
        <taxon>Metazoa</taxon>
        <taxon>Spiralia</taxon>
        <taxon>Lophotrochozoa</taxon>
        <taxon>Mollusca</taxon>
        <taxon>Bivalvia</taxon>
        <taxon>Autobranchia</taxon>
        <taxon>Pteriomorphia</taxon>
        <taxon>Pterioida</taxon>
        <taxon>Pterioidea</taxon>
        <taxon>Pteriidae</taxon>
        <taxon>Pinctada</taxon>
    </lineage>
</organism>
<dbReference type="PROSITE" id="PS50222">
    <property type="entry name" value="EF_HAND_2"/>
    <property type="match status" value="2"/>
</dbReference>
<feature type="domain" description="EF-hand" evidence="2">
    <location>
        <begin position="28"/>
        <end position="63"/>
    </location>
</feature>
<dbReference type="Gene3D" id="1.10.238.10">
    <property type="entry name" value="EF-hand"/>
    <property type="match status" value="1"/>
</dbReference>